<dbReference type="PROSITE" id="PS51276">
    <property type="entry name" value="PEPTIDASE_C56_PFPI"/>
    <property type="match status" value="1"/>
</dbReference>
<sequence length="177" mass="19509">MSTKIAFLLSSYFEQSEYEEVDRLLRDKGHETVLITTNDKKEVQGMKGDVDKADTFTADLFLNEANAEDYAALVLPGGTVNADTIRVDKAAQNFVKSFYDNNKTVAAICHAPWLLINSGLAKGKTLTGYHTLQTDIENAGGTFVDKQVQQEGNLITSRNPDDIEAFAEAIDKTLNQL</sequence>
<evidence type="ECO:0000313" key="3">
    <source>
        <dbReference type="EMBL" id="SJM72970.1"/>
    </source>
</evidence>
<comment type="similarity">
    <text evidence="1">Belongs to the peptidase C56 family.</text>
</comment>
<feature type="domain" description="DJ-1/PfpI" evidence="2">
    <location>
        <begin position="4"/>
        <end position="170"/>
    </location>
</feature>
<dbReference type="InterPro" id="IPR029062">
    <property type="entry name" value="Class_I_gatase-like"/>
</dbReference>
<dbReference type="OrthoDB" id="9792284at2"/>
<dbReference type="CDD" id="cd03134">
    <property type="entry name" value="GATase1_PfpI_like"/>
    <property type="match status" value="1"/>
</dbReference>
<evidence type="ECO:0000259" key="2">
    <source>
        <dbReference type="Pfam" id="PF01965"/>
    </source>
</evidence>
<dbReference type="EMBL" id="FUGE01000230">
    <property type="protein sequence ID" value="SJM72970.1"/>
    <property type="molecule type" value="Genomic_DNA"/>
</dbReference>
<dbReference type="SUPFAM" id="SSF52317">
    <property type="entry name" value="Class I glutamine amidotransferase-like"/>
    <property type="match status" value="1"/>
</dbReference>
<organism evidence="3 4">
    <name type="scientific">Psychrobacter piechaudii</name>
    <dbReference type="NCBI Taxonomy" id="1945521"/>
    <lineage>
        <taxon>Bacteria</taxon>
        <taxon>Pseudomonadati</taxon>
        <taxon>Pseudomonadota</taxon>
        <taxon>Gammaproteobacteria</taxon>
        <taxon>Moraxellales</taxon>
        <taxon>Moraxellaceae</taxon>
        <taxon>Psychrobacter</taxon>
    </lineage>
</organism>
<proteinExistence type="inferred from homology"/>
<gene>
    <name evidence="3" type="primary">yfkM</name>
    <name evidence="3" type="ORF">A1232T_02169</name>
</gene>
<dbReference type="RefSeq" id="WP_077451862.1">
    <property type="nucleotide sequence ID" value="NZ_FUGE01000230.1"/>
</dbReference>
<dbReference type="STRING" id="1945521.A1232T_02169"/>
<evidence type="ECO:0000256" key="1">
    <source>
        <dbReference type="ARBA" id="ARBA00008542"/>
    </source>
</evidence>
<keyword evidence="3" id="KW-0378">Hydrolase</keyword>
<protein>
    <submittedName>
        <fullName evidence="3">General stress protein 18</fullName>
        <ecNumber evidence="3">3.2.-.-</ecNumber>
    </submittedName>
</protein>
<dbReference type="Pfam" id="PF01965">
    <property type="entry name" value="DJ-1_PfpI"/>
    <property type="match status" value="1"/>
</dbReference>
<dbReference type="PANTHER" id="PTHR42733">
    <property type="entry name" value="DJ-1 PROTEIN"/>
    <property type="match status" value="1"/>
</dbReference>
<dbReference type="PANTHER" id="PTHR42733:SF12">
    <property type="entry name" value="PROTEINASE"/>
    <property type="match status" value="1"/>
</dbReference>
<reference evidence="3 4" key="1">
    <citation type="submission" date="2017-02" db="EMBL/GenBank/DDBJ databases">
        <authorList>
            <person name="Peterson S.W."/>
        </authorList>
    </citation>
    <scope>NUCLEOTIDE SEQUENCE [LARGE SCALE GENOMIC DNA]</scope>
    <source>
        <strain evidence="3">Psychrobacter_piechaudii</strain>
    </source>
</reference>
<dbReference type="NCBIfam" id="TIGR01382">
    <property type="entry name" value="PfpI"/>
    <property type="match status" value="1"/>
</dbReference>
<dbReference type="Proteomes" id="UP000188357">
    <property type="component" value="Unassembled WGS sequence"/>
</dbReference>
<dbReference type="InterPro" id="IPR006286">
    <property type="entry name" value="C56_PfpI-like"/>
</dbReference>
<dbReference type="GO" id="GO:0016798">
    <property type="term" value="F:hydrolase activity, acting on glycosyl bonds"/>
    <property type="evidence" value="ECO:0007669"/>
    <property type="project" value="UniProtKB-KW"/>
</dbReference>
<dbReference type="EC" id="3.2.-.-" evidence="3"/>
<dbReference type="AlphaFoldDB" id="A0A1R4GXK5"/>
<dbReference type="Gene3D" id="3.40.50.880">
    <property type="match status" value="1"/>
</dbReference>
<name>A0A1R4GXK5_9GAMM</name>
<accession>A0A1R4GXK5</accession>
<keyword evidence="3" id="KW-0326">Glycosidase</keyword>
<dbReference type="InterPro" id="IPR002818">
    <property type="entry name" value="DJ-1/PfpI"/>
</dbReference>
<evidence type="ECO:0000313" key="4">
    <source>
        <dbReference type="Proteomes" id="UP000188357"/>
    </source>
</evidence>
<keyword evidence="4" id="KW-1185">Reference proteome</keyword>